<accession>A0A250LAP5</accession>
<feature type="region of interest" description="Disordered" evidence="1">
    <location>
        <begin position="24"/>
        <end position="47"/>
    </location>
</feature>
<protein>
    <submittedName>
        <fullName evidence="2">Uncharacterized protein</fullName>
    </submittedName>
</protein>
<proteinExistence type="predicted"/>
<reference evidence="2" key="1">
    <citation type="journal article" date="2016" name="Biosci. Biotechnol. Biochem.">
        <title>Bioconversion of AHX to AOH by resting cells of Burkholderia contaminans CH-1.</title>
        <authorList>
            <person name="Choi J.H."/>
            <person name="Kikuchi A."/>
            <person name="Pumkaeo P."/>
            <person name="Hirai H."/>
            <person name="Tokuyama S."/>
            <person name="Kawagishi H."/>
        </authorList>
    </citation>
    <scope>NUCLEOTIDE SEQUENCE</scope>
    <source>
        <strain evidence="2">CH-1</strain>
    </source>
</reference>
<gene>
    <name evidence="2" type="ORF">BCCH1_33720</name>
</gene>
<organism evidence="2">
    <name type="scientific">Burkholderia contaminans</name>
    <dbReference type="NCBI Taxonomy" id="488447"/>
    <lineage>
        <taxon>Bacteria</taxon>
        <taxon>Pseudomonadati</taxon>
        <taxon>Pseudomonadota</taxon>
        <taxon>Betaproteobacteria</taxon>
        <taxon>Burkholderiales</taxon>
        <taxon>Burkholderiaceae</taxon>
        <taxon>Burkholderia</taxon>
        <taxon>Burkholderia cepacia complex</taxon>
    </lineage>
</organism>
<feature type="compositionally biased region" description="Basic and acidic residues" evidence="1">
    <location>
        <begin position="85"/>
        <end position="103"/>
    </location>
</feature>
<dbReference type="AlphaFoldDB" id="A0A250LAP5"/>
<feature type="region of interest" description="Disordered" evidence="1">
    <location>
        <begin position="76"/>
        <end position="111"/>
    </location>
</feature>
<reference evidence="2" key="2">
    <citation type="journal article" date="2017" name="Genome Announc.">
        <title>High-Quality Draft Genome Sequence of Burkholderia contaminans CH-1, a Gram-Negative Bacterium That Metabolizes 2-Azahypoxanthine, a Plant Growth-Regulating Compound.</title>
        <authorList>
            <person name="Choi J.-H."/>
            <person name="Sugiura H."/>
            <person name="Moriuchi R."/>
            <person name="Kawagishi H."/>
            <person name="Dohra H."/>
        </authorList>
    </citation>
    <scope>NUCLEOTIDE SEQUENCE</scope>
    <source>
        <strain evidence="2">CH-1</strain>
    </source>
</reference>
<name>A0A250LAP5_9BURK</name>
<evidence type="ECO:0000313" key="2">
    <source>
        <dbReference type="EMBL" id="BBA40929.1"/>
    </source>
</evidence>
<evidence type="ECO:0000256" key="1">
    <source>
        <dbReference type="SAM" id="MobiDB-lite"/>
    </source>
</evidence>
<sequence length="140" mass="16109">MSSVTESAEQRFLLAFERLKAGNPRVLPRGTPVSQNNVAREAGTDPTALRRTRYPALIREIQAWVEINGLERAIKKQRQERRRSAKSDLSTRVKELENQRDKAQSQLNSAGRMVLELRQENARLRSRLDDLIPPPAPWRK</sequence>
<dbReference type="EMBL" id="AP018358">
    <property type="protein sequence ID" value="BBA40929.1"/>
    <property type="molecule type" value="Genomic_DNA"/>
</dbReference>